<evidence type="ECO:0000259" key="2">
    <source>
        <dbReference type="PROSITE" id="PS50069"/>
    </source>
</evidence>
<dbReference type="InterPro" id="IPR059120">
    <property type="entry name" value="Cullin-like_AB"/>
</dbReference>
<dbReference type="GO" id="GO:0005680">
    <property type="term" value="C:anaphase-promoting complex"/>
    <property type="evidence" value="ECO:0007669"/>
    <property type="project" value="TreeGrafter"/>
</dbReference>
<sequence>MLTLYHNAPKQTRALNAIKKLKAYFERQGISEEEPLPNMQKIVDYCLKYPRLLRIRDSPLKYLHDPDLPYTIVHDWYIGIALDYLEASVFLLLEQWDIDYKKKRSDERQIAKLFVKAVNDIYQCYEHTELALSIPFPEGCALAAVELKEKVKNGSRALIKSKVSYYFTDARNTFYTLTMKQIESLFKANQPSISFAYLFSPKIMKYKGEELETKIQMFLDTFLPNLIDVFNLPDETLEDAILQENSNDEDNEVDMTSWLMDTQDELEGYSKKTLEAHIQTFSTICEQLNTLDLTPNWTEILKKTIEKRLKLINWEENSDVSIVQIQLKWLHVLILPWLSYLIPKTDDIDTNWNNFLREKIKAEHVLYEVIYQAKIPEIFDIVLNYPDTKCIIKDFHIIATKRGLLGNLKDSLMQELQDRLLHQGASAVDILQYYIDCIRSLSIIDPSCDTMVSVIELIENYLKVFRKDVIAGVVYLIRNAHEYDSLQVDDNDIYVFKKSEVNNEEVPNDAVVIKEDKPAKLRRLQKKSKDSIAMLICMCSSLKDFIKGYSNKLGQELLSVNDYDTDAEVRRLELLKRNFPPDTFLRCDIMLRDVNDSRRLDKSVHKNPGISSTLHAIIVSRKYWPGGDDDDDEDENEYYESDDENEANANLKLWPDHQESIAVYDQEFRLAKKSRKLKFLPTKGSVRLNLEFESRTLTIDVSPEAATVLSLFEKKEHSYSKDDIITKVKADKLVVVESLEFWIKEQVLELTANGHYQLVEE</sequence>
<evidence type="ECO:0000313" key="3">
    <source>
        <dbReference type="EMBL" id="KAG2211780.1"/>
    </source>
</evidence>
<dbReference type="Pfam" id="PF26557">
    <property type="entry name" value="Cullin_AB"/>
    <property type="match status" value="1"/>
</dbReference>
<dbReference type="AlphaFoldDB" id="A0A8H7RJP4"/>
<accession>A0A8H7RJP4</accession>
<dbReference type="OrthoDB" id="5581181at2759"/>
<dbReference type="PANTHER" id="PTHR45957">
    <property type="entry name" value="ANAPHASE-PROMOTING COMPLEX SUBUNIT 2"/>
    <property type="match status" value="1"/>
</dbReference>
<reference evidence="3" key="1">
    <citation type="submission" date="2020-12" db="EMBL/GenBank/DDBJ databases">
        <title>Metabolic potential, ecology and presence of endohyphal bacteria is reflected in genomic diversity of Mucoromycotina.</title>
        <authorList>
            <person name="Muszewska A."/>
            <person name="Okrasinska A."/>
            <person name="Steczkiewicz K."/>
            <person name="Drgas O."/>
            <person name="Orlowska M."/>
            <person name="Perlinska-Lenart U."/>
            <person name="Aleksandrzak-Piekarczyk T."/>
            <person name="Szatraj K."/>
            <person name="Zielenkiewicz U."/>
            <person name="Pilsyk S."/>
            <person name="Malc E."/>
            <person name="Mieczkowski P."/>
            <person name="Kruszewska J.S."/>
            <person name="Biernat P."/>
            <person name="Pawlowska J."/>
        </authorList>
    </citation>
    <scope>NUCLEOTIDE SEQUENCE</scope>
    <source>
        <strain evidence="3">CBS 226.32</strain>
    </source>
</reference>
<proteinExistence type="inferred from homology"/>
<dbReference type="InterPro" id="IPR016158">
    <property type="entry name" value="Cullin_homology"/>
</dbReference>
<dbReference type="Gene3D" id="1.20.1310.10">
    <property type="entry name" value="Cullin Repeats"/>
    <property type="match status" value="1"/>
</dbReference>
<dbReference type="PROSITE" id="PS50069">
    <property type="entry name" value="CULLIN_2"/>
    <property type="match status" value="1"/>
</dbReference>
<dbReference type="Pfam" id="PF25773">
    <property type="entry name" value="TPR_ANAPC2"/>
    <property type="match status" value="1"/>
</dbReference>
<dbReference type="Proteomes" id="UP000650833">
    <property type="component" value="Unassembled WGS sequence"/>
</dbReference>
<dbReference type="InterPro" id="IPR057975">
    <property type="entry name" value="TPR_ANAPC2"/>
</dbReference>
<dbReference type="InterPro" id="IPR044554">
    <property type="entry name" value="ANAPC2"/>
</dbReference>
<dbReference type="PANTHER" id="PTHR45957:SF1">
    <property type="entry name" value="ANAPHASE-PROMOTING COMPLEX SUBUNIT 2"/>
    <property type="match status" value="1"/>
</dbReference>
<name>A0A8H7RJP4_9FUNG</name>
<dbReference type="SUPFAM" id="SSF75632">
    <property type="entry name" value="Cullin homology domain"/>
    <property type="match status" value="1"/>
</dbReference>
<protein>
    <recommendedName>
        <fullName evidence="2">Cullin family profile domain-containing protein</fullName>
    </recommendedName>
</protein>
<comment type="caution">
    <text evidence="3">The sequence shown here is derived from an EMBL/GenBank/DDBJ whole genome shotgun (WGS) entry which is preliminary data.</text>
</comment>
<dbReference type="EMBL" id="JAEPRC010000060">
    <property type="protein sequence ID" value="KAG2211780.1"/>
    <property type="molecule type" value="Genomic_DNA"/>
</dbReference>
<dbReference type="GO" id="GO:0070979">
    <property type="term" value="P:protein K11-linked ubiquitination"/>
    <property type="evidence" value="ECO:0007669"/>
    <property type="project" value="TreeGrafter"/>
</dbReference>
<gene>
    <name evidence="3" type="ORF">INT46_007964</name>
</gene>
<organism evidence="3 4">
    <name type="scientific">Mucor plumbeus</name>
    <dbReference type="NCBI Taxonomy" id="97098"/>
    <lineage>
        <taxon>Eukaryota</taxon>
        <taxon>Fungi</taxon>
        <taxon>Fungi incertae sedis</taxon>
        <taxon>Mucoromycota</taxon>
        <taxon>Mucoromycotina</taxon>
        <taxon>Mucoromycetes</taxon>
        <taxon>Mucorales</taxon>
        <taxon>Mucorineae</taxon>
        <taxon>Mucoraceae</taxon>
        <taxon>Mucor</taxon>
    </lineage>
</organism>
<dbReference type="GO" id="GO:0007091">
    <property type="term" value="P:metaphase/anaphase transition of mitotic cell cycle"/>
    <property type="evidence" value="ECO:0007669"/>
    <property type="project" value="TreeGrafter"/>
</dbReference>
<dbReference type="InterPro" id="IPR036317">
    <property type="entry name" value="Cullin_homology_sf"/>
</dbReference>
<dbReference type="Gene3D" id="3.30.230.130">
    <property type="entry name" value="Cullin, Chain C, Domain 2"/>
    <property type="match status" value="1"/>
</dbReference>
<evidence type="ECO:0000256" key="1">
    <source>
        <dbReference type="PROSITE-ProRule" id="PRU00330"/>
    </source>
</evidence>
<evidence type="ECO:0000313" key="4">
    <source>
        <dbReference type="Proteomes" id="UP000650833"/>
    </source>
</evidence>
<comment type="similarity">
    <text evidence="1">Belongs to the cullin family.</text>
</comment>
<feature type="domain" description="Cullin family profile" evidence="2">
    <location>
        <begin position="545"/>
        <end position="743"/>
    </location>
</feature>
<keyword evidence="4" id="KW-1185">Reference proteome</keyword>